<organism evidence="1 2">
    <name type="scientific">Paramecium pentaurelia</name>
    <dbReference type="NCBI Taxonomy" id="43138"/>
    <lineage>
        <taxon>Eukaryota</taxon>
        <taxon>Sar</taxon>
        <taxon>Alveolata</taxon>
        <taxon>Ciliophora</taxon>
        <taxon>Intramacronucleata</taxon>
        <taxon>Oligohymenophorea</taxon>
        <taxon>Peniculida</taxon>
        <taxon>Parameciidae</taxon>
        <taxon>Paramecium</taxon>
    </lineage>
</organism>
<keyword evidence="2" id="KW-1185">Reference proteome</keyword>
<dbReference type="Proteomes" id="UP000689195">
    <property type="component" value="Unassembled WGS sequence"/>
</dbReference>
<evidence type="ECO:0000313" key="2">
    <source>
        <dbReference type="Proteomes" id="UP000689195"/>
    </source>
</evidence>
<accession>A0A8S1SBR4</accession>
<comment type="caution">
    <text evidence="1">The sequence shown here is derived from an EMBL/GenBank/DDBJ whole genome shotgun (WGS) entry which is preliminary data.</text>
</comment>
<proteinExistence type="predicted"/>
<sequence>MQGKFQCLNCSNQLEKVQQGDQRVMMNSISQFDEISRLQKSPIVQNKQRLFRRNDSINYSSSFVYFQKIACKK</sequence>
<reference evidence="1" key="1">
    <citation type="submission" date="2021-01" db="EMBL/GenBank/DDBJ databases">
        <authorList>
            <consortium name="Genoscope - CEA"/>
            <person name="William W."/>
        </authorList>
    </citation>
    <scope>NUCLEOTIDE SEQUENCE</scope>
</reference>
<evidence type="ECO:0000313" key="1">
    <source>
        <dbReference type="EMBL" id="CAD8137626.1"/>
    </source>
</evidence>
<dbReference type="AlphaFoldDB" id="A0A8S1SBR4"/>
<dbReference type="EMBL" id="CAJJDO010000006">
    <property type="protein sequence ID" value="CAD8137626.1"/>
    <property type="molecule type" value="Genomic_DNA"/>
</dbReference>
<name>A0A8S1SBR4_9CILI</name>
<protein>
    <submittedName>
        <fullName evidence="1">Uncharacterized protein</fullName>
    </submittedName>
</protein>
<gene>
    <name evidence="1" type="ORF">PPENT_87.1.T0060186</name>
</gene>